<evidence type="ECO:0000256" key="1">
    <source>
        <dbReference type="SAM" id="Coils"/>
    </source>
</evidence>
<gene>
    <name evidence="2" type="ORF">ELUCI_v1c05720</name>
</gene>
<organism evidence="2 3">
    <name type="scientific">Williamsoniiplasma lucivorax</name>
    <dbReference type="NCBI Taxonomy" id="209274"/>
    <lineage>
        <taxon>Bacteria</taxon>
        <taxon>Bacillati</taxon>
        <taxon>Mycoplasmatota</taxon>
        <taxon>Mollicutes</taxon>
        <taxon>Entomoplasmatales</taxon>
        <taxon>Williamsoniiplasma</taxon>
    </lineage>
</organism>
<dbReference type="Proteomes" id="UP000237865">
    <property type="component" value="Unassembled WGS sequence"/>
</dbReference>
<dbReference type="AlphaFoldDB" id="A0A2S5RDR4"/>
<name>A0A2S5RDR4_9MOLU</name>
<dbReference type="STRING" id="1399797.GCA_000518285_00163"/>
<evidence type="ECO:0000313" key="2">
    <source>
        <dbReference type="EMBL" id="PPE05479.1"/>
    </source>
</evidence>
<dbReference type="EMBL" id="PHNE01000002">
    <property type="protein sequence ID" value="PPE05479.1"/>
    <property type="molecule type" value="Genomic_DNA"/>
</dbReference>
<dbReference type="InterPro" id="IPR019219">
    <property type="entry name" value="DUF2130"/>
</dbReference>
<sequence>MKNTNFKCPKCGQEFSLDELFDHNKEQFNEFINHQVQLKMADEIAKEKAIILREQDAIQTKQKADLEASFNQKQLEFAKIIEQLKNQLESIEKNKDLEKQNELIAQKMKIEELNHQEKTRLSLEASKTIEQLKNQVESIAKNLDLEKQNELIVQKMKIEELNQQEKTRLSLEMVKLQDKINQVEFQKTADIEHQVLLKEKEMQQIIEKQQNEINELNLKNSQFKIIHSKAKGENFENEVESELRKGFGYFDSIQKINDSIDGVKADFLQIVKNANNETMGKIVYEVKNAEWKDSWVGKLAIDTANQQAKYGILIATSFNDKYKGDLSFIKSEEYANIWITDPNSFVFVGQVIRKLIEMENKFETERKKMASAFEDNGIQKLYEKQQEEIRKFMEVKLPSIWKKFKKQFDDLENVQKALGRSAETIGKSKDILEKNIKTQIIGFLEKISGINIDTTTEEE</sequence>
<reference evidence="2 3" key="1">
    <citation type="submission" date="2017-11" db="EMBL/GenBank/DDBJ databases">
        <title>Genome sequence of Entomoplasma lucivorax PIPN-2 (ATCC 49196).</title>
        <authorList>
            <person name="Lo W.-S."/>
            <person name="Gasparich G.E."/>
            <person name="Kuo C.-H."/>
        </authorList>
    </citation>
    <scope>NUCLEOTIDE SEQUENCE [LARGE SCALE GENOMIC DNA]</scope>
    <source>
        <strain evidence="2 3">PIPN-2</strain>
    </source>
</reference>
<dbReference type="RefSeq" id="WP_028126361.1">
    <property type="nucleotide sequence ID" value="NZ_PHNE01000002.1"/>
</dbReference>
<keyword evidence="3" id="KW-1185">Reference proteome</keyword>
<feature type="coiled-coil region" evidence="1">
    <location>
        <begin position="74"/>
        <end position="226"/>
    </location>
</feature>
<proteinExistence type="predicted"/>
<keyword evidence="1" id="KW-0175">Coiled coil</keyword>
<protein>
    <recommendedName>
        <fullName evidence="4">DUF2130 domain-containing protein</fullName>
    </recommendedName>
</protein>
<accession>A0A2S5RDR4</accession>
<dbReference type="Pfam" id="PF09903">
    <property type="entry name" value="DUF2130"/>
    <property type="match status" value="1"/>
</dbReference>
<comment type="caution">
    <text evidence="2">The sequence shown here is derived from an EMBL/GenBank/DDBJ whole genome shotgun (WGS) entry which is preliminary data.</text>
</comment>
<evidence type="ECO:0008006" key="4">
    <source>
        <dbReference type="Google" id="ProtNLM"/>
    </source>
</evidence>
<evidence type="ECO:0000313" key="3">
    <source>
        <dbReference type="Proteomes" id="UP000237865"/>
    </source>
</evidence>